<dbReference type="AlphaFoldDB" id="A0A1D7VWZ7"/>
<dbReference type="InterPro" id="IPR051912">
    <property type="entry name" value="Alkylbase_DNA_Glycosylase/TA"/>
</dbReference>
<name>A0A1D7VWZ7_9ACTN</name>
<evidence type="ECO:0000256" key="3">
    <source>
        <dbReference type="ARBA" id="ARBA00022763"/>
    </source>
</evidence>
<proteinExistence type="predicted"/>
<dbReference type="GO" id="GO:0008725">
    <property type="term" value="F:DNA-3-methyladenine glycosylase activity"/>
    <property type="evidence" value="ECO:0007669"/>
    <property type="project" value="TreeGrafter"/>
</dbReference>
<evidence type="ECO:0000256" key="1">
    <source>
        <dbReference type="ARBA" id="ARBA00000086"/>
    </source>
</evidence>
<dbReference type="EC" id="3.2.2.21" evidence="2"/>
<comment type="catalytic activity">
    <reaction evidence="1">
        <text>Hydrolysis of alkylated DNA, releasing 3-methyladenine, 3-methylguanine, 7-methylguanine and 7-methyladenine.</text>
        <dbReference type="EC" id="3.2.2.21"/>
    </reaction>
</comment>
<dbReference type="Gene3D" id="1.10.340.30">
    <property type="entry name" value="Hypothetical protein, domain 2"/>
    <property type="match status" value="1"/>
</dbReference>
<evidence type="ECO:0000256" key="4">
    <source>
        <dbReference type="ARBA" id="ARBA00023204"/>
    </source>
</evidence>
<dbReference type="CDD" id="cd00056">
    <property type="entry name" value="ENDO3c"/>
    <property type="match status" value="1"/>
</dbReference>
<dbReference type="GO" id="GO:0032993">
    <property type="term" value="C:protein-DNA complex"/>
    <property type="evidence" value="ECO:0007669"/>
    <property type="project" value="TreeGrafter"/>
</dbReference>
<dbReference type="GO" id="GO:0032131">
    <property type="term" value="F:alkylated DNA binding"/>
    <property type="evidence" value="ECO:0007669"/>
    <property type="project" value="TreeGrafter"/>
</dbReference>
<dbReference type="GO" id="GO:0043916">
    <property type="term" value="F:DNA-7-methylguanine glycosylase activity"/>
    <property type="evidence" value="ECO:0007669"/>
    <property type="project" value="TreeGrafter"/>
</dbReference>
<dbReference type="PANTHER" id="PTHR43003:SF5">
    <property type="entry name" value="DNA-3-METHYLADENINE GLYCOSYLASE"/>
    <property type="match status" value="1"/>
</dbReference>
<keyword evidence="5" id="KW-0732">Signal</keyword>
<keyword evidence="4" id="KW-0234">DNA repair</keyword>
<dbReference type="SUPFAM" id="SSF48150">
    <property type="entry name" value="DNA-glycosylase"/>
    <property type="match status" value="1"/>
</dbReference>
<protein>
    <recommendedName>
        <fullName evidence="2">DNA-3-methyladenine glycosylase II</fullName>
        <ecNumber evidence="2">3.2.2.21</ecNumber>
    </recommendedName>
</protein>
<dbReference type="GO" id="GO:0006285">
    <property type="term" value="P:base-excision repair, AP site formation"/>
    <property type="evidence" value="ECO:0007669"/>
    <property type="project" value="TreeGrafter"/>
</dbReference>
<dbReference type="InterPro" id="IPR011257">
    <property type="entry name" value="DNA_glycosylase"/>
</dbReference>
<organism evidence="7 8">
    <name type="scientific">Streptomyces lydicus</name>
    <dbReference type="NCBI Taxonomy" id="47763"/>
    <lineage>
        <taxon>Bacteria</taxon>
        <taxon>Bacillati</taxon>
        <taxon>Actinomycetota</taxon>
        <taxon>Actinomycetes</taxon>
        <taxon>Kitasatosporales</taxon>
        <taxon>Streptomycetaceae</taxon>
        <taxon>Streptomyces</taxon>
    </lineage>
</organism>
<feature type="domain" description="HhH-GPD" evidence="6">
    <location>
        <begin position="129"/>
        <end position="269"/>
    </location>
</feature>
<dbReference type="SMART" id="SM00478">
    <property type="entry name" value="ENDO3c"/>
    <property type="match status" value="1"/>
</dbReference>
<evidence type="ECO:0000313" key="7">
    <source>
        <dbReference type="EMBL" id="AOP51252.1"/>
    </source>
</evidence>
<evidence type="ECO:0000313" key="8">
    <source>
        <dbReference type="Proteomes" id="UP000094094"/>
    </source>
</evidence>
<dbReference type="GO" id="GO:0006307">
    <property type="term" value="P:DNA alkylation repair"/>
    <property type="evidence" value="ECO:0007669"/>
    <property type="project" value="TreeGrafter"/>
</dbReference>
<dbReference type="InterPro" id="IPR003265">
    <property type="entry name" value="HhH-GPD_domain"/>
</dbReference>
<dbReference type="Proteomes" id="UP000094094">
    <property type="component" value="Chromosome"/>
</dbReference>
<feature type="chain" id="PRO_5039519288" description="DNA-3-methyladenine glycosylase II" evidence="5">
    <location>
        <begin position="24"/>
        <end position="287"/>
    </location>
</feature>
<evidence type="ECO:0000256" key="2">
    <source>
        <dbReference type="ARBA" id="ARBA00012000"/>
    </source>
</evidence>
<evidence type="ECO:0000256" key="5">
    <source>
        <dbReference type="SAM" id="SignalP"/>
    </source>
</evidence>
<keyword evidence="8" id="KW-1185">Reference proteome</keyword>
<sequence>MAARPPFSFSASLAFLHAFPAMTGQQGTAHDTLTLALRENGTTLGARVTAAPDAPAVDCVLTAASPLGDATAEAAADRLSCHLGLTDDLTEFYRLARLDRPFSRVVERLHGYHQVLFPSPRELLCWAILCQRVPLPVARKMKQALVEAAGNRITVDGEPRWAFPDAEQLAGFDAPTLQRLIGNQRKAGYLHRAIRQWLDLDESFLRTGPYDEVRDQLLRLAGIGPWSASFLLIRGLGRTEHLTPDKEMIRAAQRVYGYDFDDAAFAARTAHYGRHQGYWGHYLRVGS</sequence>
<feature type="signal peptide" evidence="5">
    <location>
        <begin position="1"/>
        <end position="23"/>
    </location>
</feature>
<dbReference type="PANTHER" id="PTHR43003">
    <property type="entry name" value="DNA-3-METHYLADENINE GLYCOSYLASE"/>
    <property type="match status" value="1"/>
</dbReference>
<reference evidence="7 8" key="1">
    <citation type="submission" date="2016-09" db="EMBL/GenBank/DDBJ databases">
        <title>Complete genome sequencing of Streptomyces lydicus 103 and metabolic pathways analysis of antibiotic biosynthesis.</title>
        <authorList>
            <person name="Jia N."/>
            <person name="Ding M.-Z."/>
            <person name="Gao F."/>
            <person name="Yuan Y.-J."/>
        </authorList>
    </citation>
    <scope>NUCLEOTIDE SEQUENCE [LARGE SCALE GENOMIC DNA]</scope>
    <source>
        <strain evidence="7 8">103</strain>
    </source>
</reference>
<dbReference type="EMBL" id="CP017157">
    <property type="protein sequence ID" value="AOP51252.1"/>
    <property type="molecule type" value="Genomic_DNA"/>
</dbReference>
<evidence type="ECO:0000259" key="6">
    <source>
        <dbReference type="SMART" id="SM00478"/>
    </source>
</evidence>
<accession>A0A1D7VWZ7</accession>
<keyword evidence="3" id="KW-0227">DNA damage</keyword>
<dbReference type="KEGG" id="slc:SL103_16420"/>
<gene>
    <name evidence="7" type="ORF">SL103_16420</name>
</gene>